<proteinExistence type="predicted"/>
<dbReference type="RefSeq" id="WP_179635213.1">
    <property type="nucleotide sequence ID" value="NZ_JACCFH010000001.1"/>
</dbReference>
<dbReference type="Pfam" id="PF01593">
    <property type="entry name" value="Amino_oxidase"/>
    <property type="match status" value="1"/>
</dbReference>
<dbReference type="PANTHER" id="PTHR16128:SF5">
    <property type="entry name" value="FAD_NAD(P)-BINDING OXIDOREDUCTASE FAMILY PROTEIN"/>
    <property type="match status" value="1"/>
</dbReference>
<dbReference type="AlphaFoldDB" id="A0A7Y9R1L5"/>
<dbReference type="Gene3D" id="3.50.50.60">
    <property type="entry name" value="FAD/NAD(P)-binding domain"/>
    <property type="match status" value="1"/>
</dbReference>
<gene>
    <name evidence="2" type="ORF">BDD16_003580</name>
</gene>
<dbReference type="PRINTS" id="PR00419">
    <property type="entry name" value="ADXRDTASE"/>
</dbReference>
<reference evidence="2 3" key="1">
    <citation type="submission" date="2020-07" db="EMBL/GenBank/DDBJ databases">
        <title>Genomic Encyclopedia of Archaeal and Bacterial Type Strains, Phase II (KMG-II): from individual species to whole genera.</title>
        <authorList>
            <person name="Goeker M."/>
        </authorList>
    </citation>
    <scope>NUCLEOTIDE SEQUENCE [LARGE SCALE GENOMIC DNA]</scope>
    <source>
        <strain evidence="2 3">DSM 21226</strain>
    </source>
</reference>
<name>A0A7Y9R1L5_9BURK</name>
<protein>
    <recommendedName>
        <fullName evidence="1">Amine oxidase domain-containing protein</fullName>
    </recommendedName>
</protein>
<dbReference type="SUPFAM" id="SSF51905">
    <property type="entry name" value="FAD/NAD(P)-binding domain"/>
    <property type="match status" value="1"/>
</dbReference>
<dbReference type="GO" id="GO:0016491">
    <property type="term" value="F:oxidoreductase activity"/>
    <property type="evidence" value="ECO:0007669"/>
    <property type="project" value="InterPro"/>
</dbReference>
<evidence type="ECO:0000259" key="1">
    <source>
        <dbReference type="Pfam" id="PF01593"/>
    </source>
</evidence>
<dbReference type="PANTHER" id="PTHR16128">
    <property type="entry name" value="FAD/NAD(P)-BINDING OXIDOREDUCTASE FAMILY PROTEIN"/>
    <property type="match status" value="1"/>
</dbReference>
<evidence type="ECO:0000313" key="3">
    <source>
        <dbReference type="Proteomes" id="UP000518288"/>
    </source>
</evidence>
<dbReference type="InterPro" id="IPR036188">
    <property type="entry name" value="FAD/NAD-bd_sf"/>
</dbReference>
<keyword evidence="3" id="KW-1185">Reference proteome</keyword>
<dbReference type="Pfam" id="PF13450">
    <property type="entry name" value="NAD_binding_8"/>
    <property type="match status" value="1"/>
</dbReference>
<organism evidence="2 3">
    <name type="scientific">Sphaerotilus montanus</name>
    <dbReference type="NCBI Taxonomy" id="522889"/>
    <lineage>
        <taxon>Bacteria</taxon>
        <taxon>Pseudomonadati</taxon>
        <taxon>Pseudomonadota</taxon>
        <taxon>Betaproteobacteria</taxon>
        <taxon>Burkholderiales</taxon>
        <taxon>Sphaerotilaceae</taxon>
        <taxon>Sphaerotilus</taxon>
    </lineage>
</organism>
<evidence type="ECO:0000313" key="2">
    <source>
        <dbReference type="EMBL" id="NYG34594.1"/>
    </source>
</evidence>
<dbReference type="Proteomes" id="UP000518288">
    <property type="component" value="Unassembled WGS sequence"/>
</dbReference>
<sequence length="357" mass="37471">MQTATPLHPTRATPRIAIVGAGLAGAACARTLASSGAQVTLFDKSRGIGGRLSTRRTVWTDALGVEQPVQFDHGAVGFEAHSLAFQAVVQQGLADGWIAHWAAAGGDHFVAVPGMPALCHALIGSLDVHVHTGEPVTGLHRIRGGWQIERNSGLWPGRFDQVVLALPPAQAAPLLRPHATGWSEAAAQVPMQACWTLMAVTDTPPGPAFDLLQPTRGPLASIVRNDRKPGRQTTPGHAVWVAQASAAWSASHLEDHPAGVSKALRDALRAAINPGGEVRWCHSTVHRWLYARPARVPLGTPGCWWDAARGLGVCGDFLVGAHAEAAFLSGLDMAHAVLSAPATRRTAGSGAARFART</sequence>
<dbReference type="Gene3D" id="3.90.660.10">
    <property type="match status" value="1"/>
</dbReference>
<feature type="domain" description="Amine oxidase" evidence="1">
    <location>
        <begin position="96"/>
        <end position="338"/>
    </location>
</feature>
<dbReference type="EMBL" id="JACCFH010000001">
    <property type="protein sequence ID" value="NYG34594.1"/>
    <property type="molecule type" value="Genomic_DNA"/>
</dbReference>
<comment type="caution">
    <text evidence="2">The sequence shown here is derived from an EMBL/GenBank/DDBJ whole genome shotgun (WGS) entry which is preliminary data.</text>
</comment>
<dbReference type="InterPro" id="IPR002937">
    <property type="entry name" value="Amino_oxidase"/>
</dbReference>
<accession>A0A7Y9R1L5</accession>